<accession>A0A6J4QWI8</accession>
<gene>
    <name evidence="2" type="ORF">AVDCRST_MAG82-3576</name>
</gene>
<feature type="region of interest" description="Disordered" evidence="1">
    <location>
        <begin position="1"/>
        <end position="72"/>
    </location>
</feature>
<feature type="compositionally biased region" description="Basic and acidic residues" evidence="1">
    <location>
        <begin position="34"/>
        <end position="53"/>
    </location>
</feature>
<feature type="compositionally biased region" description="Basic and acidic residues" evidence="1">
    <location>
        <begin position="60"/>
        <end position="72"/>
    </location>
</feature>
<name>A0A6J4QWI8_9ACTN</name>
<dbReference type="EMBL" id="CADCVA010000434">
    <property type="protein sequence ID" value="CAA9448546.1"/>
    <property type="molecule type" value="Genomic_DNA"/>
</dbReference>
<sequence length="104" mass="11648">EPGSRQSRGLARRGQEGRAGDRGEGGAVGSAGARDLDGRLRERGGRRFRERGVRGARRLRGGDGRHRERGAEVPHLRHLRRRGIRGWPDVWRDHPHLRRAGGLV</sequence>
<dbReference type="AlphaFoldDB" id="A0A6J4QWI8"/>
<feature type="non-terminal residue" evidence="2">
    <location>
        <position position="1"/>
    </location>
</feature>
<evidence type="ECO:0000313" key="2">
    <source>
        <dbReference type="EMBL" id="CAA9448546.1"/>
    </source>
</evidence>
<proteinExistence type="predicted"/>
<feature type="non-terminal residue" evidence="2">
    <location>
        <position position="104"/>
    </location>
</feature>
<organism evidence="2">
    <name type="scientific">uncultured Rubrobacteraceae bacterium</name>
    <dbReference type="NCBI Taxonomy" id="349277"/>
    <lineage>
        <taxon>Bacteria</taxon>
        <taxon>Bacillati</taxon>
        <taxon>Actinomycetota</taxon>
        <taxon>Rubrobacteria</taxon>
        <taxon>Rubrobacterales</taxon>
        <taxon>Rubrobacteraceae</taxon>
        <taxon>environmental samples</taxon>
    </lineage>
</organism>
<evidence type="ECO:0000256" key="1">
    <source>
        <dbReference type="SAM" id="MobiDB-lite"/>
    </source>
</evidence>
<protein>
    <submittedName>
        <fullName evidence="2">Xanthine and CO dehydrogenases maturation factor, XdhC/CoxF family</fullName>
    </submittedName>
</protein>
<feature type="compositionally biased region" description="Basic and acidic residues" evidence="1">
    <location>
        <begin position="13"/>
        <end position="24"/>
    </location>
</feature>
<reference evidence="2" key="1">
    <citation type="submission" date="2020-02" db="EMBL/GenBank/DDBJ databases">
        <authorList>
            <person name="Meier V. D."/>
        </authorList>
    </citation>
    <scope>NUCLEOTIDE SEQUENCE</scope>
    <source>
        <strain evidence="2">AVDCRST_MAG82</strain>
    </source>
</reference>